<keyword evidence="4 5" id="KW-0472">Membrane</keyword>
<feature type="transmembrane region" description="Helical" evidence="5">
    <location>
        <begin position="368"/>
        <end position="387"/>
    </location>
</feature>
<dbReference type="PROSITE" id="PS50850">
    <property type="entry name" value="MFS"/>
    <property type="match status" value="1"/>
</dbReference>
<evidence type="ECO:0000256" key="4">
    <source>
        <dbReference type="ARBA" id="ARBA00023136"/>
    </source>
</evidence>
<feature type="domain" description="Major facilitator superfamily (MFS) profile" evidence="6">
    <location>
        <begin position="26"/>
        <end position="566"/>
    </location>
</feature>
<name>A0A3E0G5Y5_9PSEU</name>
<accession>A0A3E0G5Y5</accession>
<evidence type="ECO:0000256" key="3">
    <source>
        <dbReference type="ARBA" id="ARBA00022989"/>
    </source>
</evidence>
<organism evidence="7 8">
    <name type="scientific">Kutzneria buriramensis</name>
    <dbReference type="NCBI Taxonomy" id="1045776"/>
    <lineage>
        <taxon>Bacteria</taxon>
        <taxon>Bacillati</taxon>
        <taxon>Actinomycetota</taxon>
        <taxon>Actinomycetes</taxon>
        <taxon>Pseudonocardiales</taxon>
        <taxon>Pseudonocardiaceae</taxon>
        <taxon>Kutzneria</taxon>
    </lineage>
</organism>
<feature type="transmembrane region" description="Helical" evidence="5">
    <location>
        <begin position="222"/>
        <end position="244"/>
    </location>
</feature>
<keyword evidence="3 5" id="KW-1133">Transmembrane helix</keyword>
<dbReference type="InterPro" id="IPR020846">
    <property type="entry name" value="MFS_dom"/>
</dbReference>
<dbReference type="RefSeq" id="WP_116182192.1">
    <property type="nucleotide sequence ID" value="NZ_CP144375.1"/>
</dbReference>
<protein>
    <submittedName>
        <fullName evidence="7">Putative MFS family arabinose efflux permease</fullName>
    </submittedName>
</protein>
<feature type="transmembrane region" description="Helical" evidence="5">
    <location>
        <begin position="98"/>
        <end position="115"/>
    </location>
</feature>
<gene>
    <name evidence="7" type="ORF">BCF44_13720</name>
</gene>
<dbReference type="EMBL" id="QUNO01000037">
    <property type="protein sequence ID" value="REH18133.1"/>
    <property type="molecule type" value="Genomic_DNA"/>
</dbReference>
<feature type="transmembrane region" description="Helical" evidence="5">
    <location>
        <begin position="64"/>
        <end position="86"/>
    </location>
</feature>
<sequence length="582" mass="62013">MGNQLDRSPRTVRPRSSEADRYRWVALTNTTMAVFMSSLDGSIILIALPAIFTGIHLDPLAPANIAYLLWMIMGYRLVQAVFVVSLGRLGDILGRVRIYNLGFVVFTVASILLSLDPLMGSHAALWLIGWRFLQAFGGAMLTANSAAILTDAFPRERRGFALGVNQAAVFAGQFIGLTAGGLLAAWDWRAVFWVNVPVGIAGTLWAYFRLRDTGTRHPARIDWWGNATFAAGLSAILVAVTYGIQPYNGQTMGWSNPAVIAGLAGGAALLAAFAAIEQRVAEPLFRLRLFRIREFTAGALTGFIARLAQGGLQFVLVVWLQGIWLPLHGYDYSQTPLWAGIFLLPLTAGFFIAGPLSGILSDRFGARWFASGGMLLFALSFVGLLVLPVSFPYWPFALLIALNGVGIGMYSSPNSSSIMSSVPAEYRGVASGMRSTFQNSGTSLSIAVFSSLMIAGLASALPRTLTGGLTQHGVTHQVAAHIGSLPPVSSLFAAMLGVNPIQYLLSQYEASSQLTPANRDLLTGREFFPNLISGPFHNGLVIVFAVSAALGVIAAIVSLLRGGSRPPAEAAAAVTPAVQARP</sequence>
<evidence type="ECO:0000259" key="6">
    <source>
        <dbReference type="PROSITE" id="PS50850"/>
    </source>
</evidence>
<feature type="transmembrane region" description="Helical" evidence="5">
    <location>
        <begin position="256"/>
        <end position="276"/>
    </location>
</feature>
<feature type="transmembrane region" description="Helical" evidence="5">
    <location>
        <begin position="24"/>
        <end position="52"/>
    </location>
</feature>
<feature type="transmembrane region" description="Helical" evidence="5">
    <location>
        <begin position="127"/>
        <end position="150"/>
    </location>
</feature>
<evidence type="ECO:0000256" key="5">
    <source>
        <dbReference type="SAM" id="Phobius"/>
    </source>
</evidence>
<dbReference type="CDD" id="cd17321">
    <property type="entry name" value="MFS_MMR_MDR_like"/>
    <property type="match status" value="1"/>
</dbReference>
<evidence type="ECO:0000313" key="7">
    <source>
        <dbReference type="EMBL" id="REH18133.1"/>
    </source>
</evidence>
<comment type="subcellular location">
    <subcellularLocation>
        <location evidence="1">Cell membrane</location>
        <topology evidence="1">Multi-pass membrane protein</topology>
    </subcellularLocation>
</comment>
<dbReference type="InterPro" id="IPR036259">
    <property type="entry name" value="MFS_trans_sf"/>
</dbReference>
<comment type="caution">
    <text evidence="7">The sequence shown here is derived from an EMBL/GenBank/DDBJ whole genome shotgun (WGS) entry which is preliminary data.</text>
</comment>
<dbReference type="Gene3D" id="1.20.1250.20">
    <property type="entry name" value="MFS general substrate transporter like domains"/>
    <property type="match status" value="2"/>
</dbReference>
<dbReference type="AlphaFoldDB" id="A0A3E0G5Y5"/>
<feature type="transmembrane region" description="Helical" evidence="5">
    <location>
        <begin position="393"/>
        <end position="411"/>
    </location>
</feature>
<evidence type="ECO:0000313" key="8">
    <source>
        <dbReference type="Proteomes" id="UP000256269"/>
    </source>
</evidence>
<feature type="transmembrane region" description="Helical" evidence="5">
    <location>
        <begin position="297"/>
        <end position="325"/>
    </location>
</feature>
<feature type="transmembrane region" description="Helical" evidence="5">
    <location>
        <begin position="337"/>
        <end position="356"/>
    </location>
</feature>
<evidence type="ECO:0000256" key="2">
    <source>
        <dbReference type="ARBA" id="ARBA00022692"/>
    </source>
</evidence>
<feature type="transmembrane region" description="Helical" evidence="5">
    <location>
        <begin position="162"/>
        <end position="186"/>
    </location>
</feature>
<proteinExistence type="predicted"/>
<feature type="transmembrane region" description="Helical" evidence="5">
    <location>
        <begin position="539"/>
        <end position="560"/>
    </location>
</feature>
<dbReference type="PANTHER" id="PTHR42718:SF49">
    <property type="entry name" value="EXPORT PROTEIN"/>
    <property type="match status" value="1"/>
</dbReference>
<feature type="transmembrane region" description="Helical" evidence="5">
    <location>
        <begin position="192"/>
        <end position="210"/>
    </location>
</feature>
<keyword evidence="8" id="KW-1185">Reference proteome</keyword>
<dbReference type="GO" id="GO:0022857">
    <property type="term" value="F:transmembrane transporter activity"/>
    <property type="evidence" value="ECO:0007669"/>
    <property type="project" value="InterPro"/>
</dbReference>
<feature type="transmembrane region" description="Helical" evidence="5">
    <location>
        <begin position="443"/>
        <end position="461"/>
    </location>
</feature>
<evidence type="ECO:0000256" key="1">
    <source>
        <dbReference type="ARBA" id="ARBA00004651"/>
    </source>
</evidence>
<dbReference type="Proteomes" id="UP000256269">
    <property type="component" value="Unassembled WGS sequence"/>
</dbReference>
<dbReference type="GO" id="GO:0005886">
    <property type="term" value="C:plasma membrane"/>
    <property type="evidence" value="ECO:0007669"/>
    <property type="project" value="UniProtKB-SubCell"/>
</dbReference>
<dbReference type="Pfam" id="PF07690">
    <property type="entry name" value="MFS_1"/>
    <property type="match status" value="1"/>
</dbReference>
<dbReference type="OrthoDB" id="102502at2"/>
<reference evidence="7 8" key="1">
    <citation type="submission" date="2018-08" db="EMBL/GenBank/DDBJ databases">
        <title>Genomic Encyclopedia of Archaeal and Bacterial Type Strains, Phase II (KMG-II): from individual species to whole genera.</title>
        <authorList>
            <person name="Goeker M."/>
        </authorList>
    </citation>
    <scope>NUCLEOTIDE SEQUENCE [LARGE SCALE GENOMIC DNA]</scope>
    <source>
        <strain evidence="7 8">DSM 45791</strain>
    </source>
</reference>
<dbReference type="PANTHER" id="PTHR42718">
    <property type="entry name" value="MAJOR FACILITATOR SUPERFAMILY MULTIDRUG TRANSPORTER MFSC"/>
    <property type="match status" value="1"/>
</dbReference>
<keyword evidence="2 5" id="KW-0812">Transmembrane</keyword>
<dbReference type="SUPFAM" id="SSF103473">
    <property type="entry name" value="MFS general substrate transporter"/>
    <property type="match status" value="1"/>
</dbReference>
<dbReference type="InterPro" id="IPR011701">
    <property type="entry name" value="MFS"/>
</dbReference>